<dbReference type="InterPro" id="IPR050265">
    <property type="entry name" value="Fe/Mn_Superoxide_Dismutase"/>
</dbReference>
<evidence type="ECO:0000259" key="8">
    <source>
        <dbReference type="Pfam" id="PF00081"/>
    </source>
</evidence>
<dbReference type="SUPFAM" id="SSF46609">
    <property type="entry name" value="Fe,Mn superoxide dismutase (SOD), N-terminal domain"/>
    <property type="match status" value="1"/>
</dbReference>
<protein>
    <recommendedName>
        <fullName evidence="3">superoxide dismutase</fullName>
        <ecNumber evidence="3">1.15.1.1</ecNumber>
    </recommendedName>
</protein>
<dbReference type="InterPro" id="IPR036324">
    <property type="entry name" value="Mn/Fe_SOD_N_sf"/>
</dbReference>
<reference evidence="9 10" key="1">
    <citation type="submission" date="2018-04" db="EMBL/GenBank/DDBJ databases">
        <authorList>
            <person name="Zhang X."/>
            <person name="Yuan J."/>
            <person name="Li F."/>
            <person name="Xiang J."/>
        </authorList>
    </citation>
    <scope>NUCLEOTIDE SEQUENCE [LARGE SCALE GENOMIC DNA]</scope>
    <source>
        <tissue evidence="9">Muscle</tissue>
    </source>
</reference>
<organism evidence="9 10">
    <name type="scientific">Penaeus vannamei</name>
    <name type="common">Whiteleg shrimp</name>
    <name type="synonym">Litopenaeus vannamei</name>
    <dbReference type="NCBI Taxonomy" id="6689"/>
    <lineage>
        <taxon>Eukaryota</taxon>
        <taxon>Metazoa</taxon>
        <taxon>Ecdysozoa</taxon>
        <taxon>Arthropoda</taxon>
        <taxon>Crustacea</taxon>
        <taxon>Multicrustacea</taxon>
        <taxon>Malacostraca</taxon>
        <taxon>Eumalacostraca</taxon>
        <taxon>Eucarida</taxon>
        <taxon>Decapoda</taxon>
        <taxon>Dendrobranchiata</taxon>
        <taxon>Penaeoidea</taxon>
        <taxon>Penaeidae</taxon>
        <taxon>Penaeus</taxon>
    </lineage>
</organism>
<comment type="function">
    <text evidence="1">Destroys superoxide anion radicals which are normally produced within the cells and which are toxic to biological systems.</text>
</comment>
<dbReference type="InterPro" id="IPR019831">
    <property type="entry name" value="Mn/Fe_SOD_N"/>
</dbReference>
<evidence type="ECO:0000313" key="9">
    <source>
        <dbReference type="EMBL" id="ROT66878.1"/>
    </source>
</evidence>
<evidence type="ECO:0000256" key="3">
    <source>
        <dbReference type="ARBA" id="ARBA00012682"/>
    </source>
</evidence>
<feature type="non-terminal residue" evidence="9">
    <location>
        <position position="99"/>
    </location>
</feature>
<dbReference type="GO" id="GO:0005739">
    <property type="term" value="C:mitochondrion"/>
    <property type="evidence" value="ECO:0007669"/>
    <property type="project" value="TreeGrafter"/>
</dbReference>
<gene>
    <name evidence="9" type="ORF">C7M84_015070</name>
</gene>
<evidence type="ECO:0000256" key="4">
    <source>
        <dbReference type="ARBA" id="ARBA00022723"/>
    </source>
</evidence>
<evidence type="ECO:0000256" key="1">
    <source>
        <dbReference type="ARBA" id="ARBA00002170"/>
    </source>
</evidence>
<keyword evidence="4" id="KW-0479">Metal-binding</keyword>
<dbReference type="Proteomes" id="UP000283509">
    <property type="component" value="Unassembled WGS sequence"/>
</dbReference>
<accession>A0A3R7SM99</accession>
<evidence type="ECO:0000256" key="2">
    <source>
        <dbReference type="ARBA" id="ARBA00008714"/>
    </source>
</evidence>
<name>A0A3R7SM99_PENVA</name>
<keyword evidence="10" id="KW-1185">Reference proteome</keyword>
<comment type="caution">
    <text evidence="9">The sequence shown here is derived from an EMBL/GenBank/DDBJ whole genome shotgun (WGS) entry which is preliminary data.</text>
</comment>
<keyword evidence="6" id="KW-0464">Manganese</keyword>
<dbReference type="GO" id="GO:0004784">
    <property type="term" value="F:superoxide dismutase activity"/>
    <property type="evidence" value="ECO:0007669"/>
    <property type="project" value="UniProtKB-EC"/>
</dbReference>
<dbReference type="Pfam" id="PF00081">
    <property type="entry name" value="Sod_Fe_N"/>
    <property type="match status" value="1"/>
</dbReference>
<evidence type="ECO:0000256" key="6">
    <source>
        <dbReference type="ARBA" id="ARBA00023211"/>
    </source>
</evidence>
<dbReference type="GO" id="GO:0030145">
    <property type="term" value="F:manganese ion binding"/>
    <property type="evidence" value="ECO:0007669"/>
    <property type="project" value="TreeGrafter"/>
</dbReference>
<evidence type="ECO:0000256" key="5">
    <source>
        <dbReference type="ARBA" id="ARBA00023002"/>
    </source>
</evidence>
<sequence length="99" mass="11051">WLPFGVRSQQKHTLPDLPYDYNALEPVICAEIMQLHHSKHHQTYVNNLNVAEEKLAEAQAKGDVNTVISLAPALKFNGGGHINHTIFWQNLSPDGGEPE</sequence>
<dbReference type="FunFam" id="1.10.287.990:FF:000001">
    <property type="entry name" value="Superoxide dismutase"/>
    <property type="match status" value="1"/>
</dbReference>
<dbReference type="EMBL" id="QCYY01002879">
    <property type="protein sequence ID" value="ROT66878.1"/>
    <property type="molecule type" value="Genomic_DNA"/>
</dbReference>
<dbReference type="PANTHER" id="PTHR11404">
    <property type="entry name" value="SUPEROXIDE DISMUTASE 2"/>
    <property type="match status" value="1"/>
</dbReference>
<dbReference type="EC" id="1.15.1.1" evidence="3"/>
<feature type="non-terminal residue" evidence="9">
    <location>
        <position position="1"/>
    </location>
</feature>
<dbReference type="OrthoDB" id="239262at2759"/>
<dbReference type="PANTHER" id="PTHR11404:SF6">
    <property type="entry name" value="SUPEROXIDE DISMUTASE [MN], MITOCHONDRIAL"/>
    <property type="match status" value="1"/>
</dbReference>
<dbReference type="Gene3D" id="1.10.287.990">
    <property type="entry name" value="Fe,Mn superoxide dismutase (SOD) domain"/>
    <property type="match status" value="1"/>
</dbReference>
<comment type="catalytic activity">
    <reaction evidence="7">
        <text>2 superoxide + 2 H(+) = H2O2 + O2</text>
        <dbReference type="Rhea" id="RHEA:20696"/>
        <dbReference type="ChEBI" id="CHEBI:15378"/>
        <dbReference type="ChEBI" id="CHEBI:15379"/>
        <dbReference type="ChEBI" id="CHEBI:16240"/>
        <dbReference type="ChEBI" id="CHEBI:18421"/>
        <dbReference type="EC" id="1.15.1.1"/>
    </reaction>
</comment>
<proteinExistence type="inferred from homology"/>
<feature type="domain" description="Manganese/iron superoxide dismutase N-terminal" evidence="8">
    <location>
        <begin position="11"/>
        <end position="92"/>
    </location>
</feature>
<dbReference type="STRING" id="6689.A0A3R7SM99"/>
<comment type="similarity">
    <text evidence="2">Belongs to the iron/manganese superoxide dismutase family.</text>
</comment>
<keyword evidence="5" id="KW-0560">Oxidoreductase</keyword>
<reference evidence="9 10" key="2">
    <citation type="submission" date="2019-01" db="EMBL/GenBank/DDBJ databases">
        <title>The decoding of complex shrimp genome reveals the adaptation for benthos swimmer, frequently molting mechanism and breeding impact on genome.</title>
        <authorList>
            <person name="Sun Y."/>
            <person name="Gao Y."/>
            <person name="Yu Y."/>
        </authorList>
    </citation>
    <scope>NUCLEOTIDE SEQUENCE [LARGE SCALE GENOMIC DNA]</scope>
    <source>
        <tissue evidence="9">Muscle</tissue>
    </source>
</reference>
<dbReference type="PRINTS" id="PR01703">
    <property type="entry name" value="MNSODISMTASE"/>
</dbReference>
<evidence type="ECO:0000313" key="10">
    <source>
        <dbReference type="Proteomes" id="UP000283509"/>
    </source>
</evidence>
<dbReference type="AlphaFoldDB" id="A0A3R7SM99"/>
<evidence type="ECO:0000256" key="7">
    <source>
        <dbReference type="ARBA" id="ARBA00049204"/>
    </source>
</evidence>
<dbReference type="InterPro" id="IPR001189">
    <property type="entry name" value="Mn/Fe_SOD"/>
</dbReference>